<dbReference type="PROSITE" id="PS50011">
    <property type="entry name" value="PROTEIN_KINASE_DOM"/>
    <property type="match status" value="1"/>
</dbReference>
<dbReference type="InterPro" id="IPR008271">
    <property type="entry name" value="Ser/Thr_kinase_AS"/>
</dbReference>
<keyword evidence="4 5" id="KW-0067">ATP-binding</keyword>
<keyword evidence="3" id="KW-0418">Kinase</keyword>
<proteinExistence type="predicted"/>
<dbReference type="GO" id="GO:0005524">
    <property type="term" value="F:ATP binding"/>
    <property type="evidence" value="ECO:0007669"/>
    <property type="project" value="UniProtKB-UniRule"/>
</dbReference>
<evidence type="ECO:0000259" key="6">
    <source>
        <dbReference type="PROSITE" id="PS50011"/>
    </source>
</evidence>
<dbReference type="Proteomes" id="UP000606935">
    <property type="component" value="Unassembled WGS sequence"/>
</dbReference>
<keyword evidence="2 5" id="KW-0547">Nucleotide-binding</keyword>
<evidence type="ECO:0000256" key="3">
    <source>
        <dbReference type="ARBA" id="ARBA00022777"/>
    </source>
</evidence>
<dbReference type="Gene3D" id="1.25.40.10">
    <property type="entry name" value="Tetratricopeptide repeat domain"/>
    <property type="match status" value="1"/>
</dbReference>
<keyword evidence="1" id="KW-0808">Transferase</keyword>
<dbReference type="Gene3D" id="3.30.200.20">
    <property type="entry name" value="Phosphorylase Kinase, domain 1"/>
    <property type="match status" value="1"/>
</dbReference>
<comment type="caution">
    <text evidence="7">The sequence shown here is derived from an EMBL/GenBank/DDBJ whole genome shotgun (WGS) entry which is preliminary data.</text>
</comment>
<dbReference type="PROSITE" id="PS00108">
    <property type="entry name" value="PROTEIN_KINASE_ST"/>
    <property type="match status" value="1"/>
</dbReference>
<dbReference type="SUPFAM" id="SSF56112">
    <property type="entry name" value="Protein kinase-like (PK-like)"/>
    <property type="match status" value="1"/>
</dbReference>
<evidence type="ECO:0000256" key="4">
    <source>
        <dbReference type="ARBA" id="ARBA00022840"/>
    </source>
</evidence>
<feature type="domain" description="Protein kinase" evidence="6">
    <location>
        <begin position="67"/>
        <end position="322"/>
    </location>
</feature>
<dbReference type="SUPFAM" id="SSF48452">
    <property type="entry name" value="TPR-like"/>
    <property type="match status" value="1"/>
</dbReference>
<evidence type="ECO:0000313" key="7">
    <source>
        <dbReference type="EMBL" id="GGO68731.1"/>
    </source>
</evidence>
<evidence type="ECO:0000256" key="2">
    <source>
        <dbReference type="ARBA" id="ARBA00022741"/>
    </source>
</evidence>
<dbReference type="AlphaFoldDB" id="A0A918DIG3"/>
<feature type="binding site" evidence="5">
    <location>
        <position position="98"/>
    </location>
    <ligand>
        <name>ATP</name>
        <dbReference type="ChEBI" id="CHEBI:30616"/>
    </ligand>
</feature>
<dbReference type="EMBL" id="BMLS01000002">
    <property type="protein sequence ID" value="GGO68731.1"/>
    <property type="molecule type" value="Genomic_DNA"/>
</dbReference>
<name>A0A918DIG3_9ALTE</name>
<dbReference type="GO" id="GO:0004674">
    <property type="term" value="F:protein serine/threonine kinase activity"/>
    <property type="evidence" value="ECO:0007669"/>
    <property type="project" value="TreeGrafter"/>
</dbReference>
<dbReference type="Pfam" id="PF00069">
    <property type="entry name" value="Pkinase"/>
    <property type="match status" value="1"/>
</dbReference>
<dbReference type="PANTHER" id="PTHR43289">
    <property type="entry name" value="MITOGEN-ACTIVATED PROTEIN KINASE KINASE KINASE 20-RELATED"/>
    <property type="match status" value="1"/>
</dbReference>
<dbReference type="InterPro" id="IPR011990">
    <property type="entry name" value="TPR-like_helical_dom_sf"/>
</dbReference>
<dbReference type="SMART" id="SM00220">
    <property type="entry name" value="S_TKc"/>
    <property type="match status" value="1"/>
</dbReference>
<accession>A0A918DIG3</accession>
<dbReference type="InterPro" id="IPR000719">
    <property type="entry name" value="Prot_kinase_dom"/>
</dbReference>
<evidence type="ECO:0000256" key="1">
    <source>
        <dbReference type="ARBA" id="ARBA00022679"/>
    </source>
</evidence>
<dbReference type="Gene3D" id="1.10.510.10">
    <property type="entry name" value="Transferase(Phosphotransferase) domain 1"/>
    <property type="match status" value="1"/>
</dbReference>
<evidence type="ECO:0000313" key="8">
    <source>
        <dbReference type="Proteomes" id="UP000606935"/>
    </source>
</evidence>
<keyword evidence="8" id="KW-1185">Reference proteome</keyword>
<reference evidence="7" key="2">
    <citation type="submission" date="2020-09" db="EMBL/GenBank/DDBJ databases">
        <authorList>
            <person name="Sun Q."/>
            <person name="Zhou Y."/>
        </authorList>
    </citation>
    <scope>NUCLEOTIDE SEQUENCE</scope>
    <source>
        <strain evidence="7">CGMCC 1.7086</strain>
    </source>
</reference>
<organism evidence="7 8">
    <name type="scientific">Bowmanella pacifica</name>
    <dbReference type="NCBI Taxonomy" id="502051"/>
    <lineage>
        <taxon>Bacteria</taxon>
        <taxon>Pseudomonadati</taxon>
        <taxon>Pseudomonadota</taxon>
        <taxon>Gammaproteobacteria</taxon>
        <taxon>Alteromonadales</taxon>
        <taxon>Alteromonadaceae</taxon>
        <taxon>Bowmanella</taxon>
    </lineage>
</organism>
<dbReference type="CDD" id="cd14014">
    <property type="entry name" value="STKc_PknB_like"/>
    <property type="match status" value="1"/>
</dbReference>
<protein>
    <recommendedName>
        <fullName evidence="6">Protein kinase domain-containing protein</fullName>
    </recommendedName>
</protein>
<dbReference type="InterPro" id="IPR017441">
    <property type="entry name" value="Protein_kinase_ATP_BS"/>
</dbReference>
<reference evidence="7" key="1">
    <citation type="journal article" date="2014" name="Int. J. Syst. Evol. Microbiol.">
        <title>Complete genome sequence of Corynebacterium casei LMG S-19264T (=DSM 44701T), isolated from a smear-ripened cheese.</title>
        <authorList>
            <consortium name="US DOE Joint Genome Institute (JGI-PGF)"/>
            <person name="Walter F."/>
            <person name="Albersmeier A."/>
            <person name="Kalinowski J."/>
            <person name="Ruckert C."/>
        </authorList>
    </citation>
    <scope>NUCLEOTIDE SEQUENCE</scope>
    <source>
        <strain evidence="7">CGMCC 1.7086</strain>
    </source>
</reference>
<gene>
    <name evidence="7" type="ORF">GCM10010982_18330</name>
</gene>
<dbReference type="PANTHER" id="PTHR43289:SF6">
    <property type="entry name" value="SERINE_THREONINE-PROTEIN KINASE NEKL-3"/>
    <property type="match status" value="1"/>
</dbReference>
<sequence>MPVSISHLMSIFDMLLDMPANERQEWLSRCQHLSSDDICRLQRMLDVEASHTVTPKVSLPYEALGVWRFKSLLGDGGSGQVFLVQRNDDVHQESAALKLVRPGQQRLEQGFALERRRLAKLNHTNIARLIDGGKSPDGCLYMVVEYLEGDDPLAYVRTHQLSLRARLLLFLQLCDAVAYLHGFGLIHRDIKPQNVVVNSQGQLKLIDFGISAELGQQTGHEGGTPAYTAPEVWQGASPRADQDVYSLGLLLFSMLSDQCLGQQQSNLGLLVQSLFTQSRLSSEQLSVLSGELRAIVQRACASEPAERYQSVHALRADIAAVLDGRPVNGYGGFGYKFRCFVRRNPFASSLAVLAILFLGSGLYQGYQAALERDRLRLEEQKQAGVMEFLLSLFASRPDGKLSPQEVLLSHEARLLANLQQQPDIAAPMVLQAGEIYNLLKDISSAQRMYQALLDNKAVSADIHAMAAFGLASLWQQSGKLPQAAALLEQAQHIWSQDKRYQLELIRSRDLQARLLRVGETPHKAISLLSETLQQLSQTWPEPSRTRMLLEASLGQTYRQLDLLPLAQQAFVAAIDTASAIGLGASLDVLNCREALAEISLRQGDMPRAAKEIGEIAQLKLTLVGEGAATAASFANHATLLAKLGQLAEAEQGMQRALAMALKTEGESGLLSLSSEMGLVDIRLRQGKDQTQAFAELSRRLEAMQLHPLLKFKLHGLTIRFLAERDKDAARQRLAIFEQDLDAMGEAGAMYRRFFSEAQQLLSE</sequence>
<dbReference type="PROSITE" id="PS00107">
    <property type="entry name" value="PROTEIN_KINASE_ATP"/>
    <property type="match status" value="1"/>
</dbReference>
<dbReference type="InterPro" id="IPR011009">
    <property type="entry name" value="Kinase-like_dom_sf"/>
</dbReference>
<evidence type="ECO:0000256" key="5">
    <source>
        <dbReference type="PROSITE-ProRule" id="PRU10141"/>
    </source>
</evidence>